<protein>
    <submittedName>
        <fullName evidence="3">Hemicentin-1</fullName>
    </submittedName>
</protein>
<organism evidence="3 4">
    <name type="scientific">Plakobranchus ocellatus</name>
    <dbReference type="NCBI Taxonomy" id="259542"/>
    <lineage>
        <taxon>Eukaryota</taxon>
        <taxon>Metazoa</taxon>
        <taxon>Spiralia</taxon>
        <taxon>Lophotrochozoa</taxon>
        <taxon>Mollusca</taxon>
        <taxon>Gastropoda</taxon>
        <taxon>Heterobranchia</taxon>
        <taxon>Euthyneura</taxon>
        <taxon>Panpulmonata</taxon>
        <taxon>Sacoglossa</taxon>
        <taxon>Placobranchoidea</taxon>
        <taxon>Plakobranchidae</taxon>
        <taxon>Plakobranchus</taxon>
    </lineage>
</organism>
<dbReference type="SUPFAM" id="SSF82895">
    <property type="entry name" value="TSP-1 type 1 repeat"/>
    <property type="match status" value="3"/>
</dbReference>
<gene>
    <name evidence="3" type="ORF">PoB_006790800</name>
</gene>
<dbReference type="InterPro" id="IPR000884">
    <property type="entry name" value="TSP1_rpt"/>
</dbReference>
<proteinExistence type="predicted"/>
<dbReference type="Gene3D" id="2.20.100.10">
    <property type="entry name" value="Thrombospondin type-1 (TSP1) repeat"/>
    <property type="match status" value="3"/>
</dbReference>
<dbReference type="SMART" id="SM00209">
    <property type="entry name" value="TSP1"/>
    <property type="match status" value="3"/>
</dbReference>
<comment type="caution">
    <text evidence="3">The sequence shown here is derived from an EMBL/GenBank/DDBJ whole genome shotgun (WGS) entry which is preliminary data.</text>
</comment>
<keyword evidence="4" id="KW-1185">Reference proteome</keyword>
<dbReference type="InterPro" id="IPR036383">
    <property type="entry name" value="TSP1_rpt_sf"/>
</dbReference>
<dbReference type="PANTHER" id="PTHR22906">
    <property type="entry name" value="PROPERDIN"/>
    <property type="match status" value="1"/>
</dbReference>
<accession>A0AAV4DB19</accession>
<dbReference type="PRINTS" id="PR01705">
    <property type="entry name" value="TSP1REPEAT"/>
</dbReference>
<dbReference type="FunFam" id="2.20.100.10:FF:000002">
    <property type="entry name" value="Unc-5 netrin receptor C"/>
    <property type="match status" value="1"/>
</dbReference>
<evidence type="ECO:0000313" key="4">
    <source>
        <dbReference type="Proteomes" id="UP000735302"/>
    </source>
</evidence>
<dbReference type="PROSITE" id="PS50092">
    <property type="entry name" value="TSP1"/>
    <property type="match status" value="3"/>
</dbReference>
<reference evidence="3 4" key="1">
    <citation type="journal article" date="2021" name="Elife">
        <title>Chloroplast acquisition without the gene transfer in kleptoplastic sea slugs, Plakobranchus ocellatus.</title>
        <authorList>
            <person name="Maeda T."/>
            <person name="Takahashi S."/>
            <person name="Yoshida T."/>
            <person name="Shimamura S."/>
            <person name="Takaki Y."/>
            <person name="Nagai Y."/>
            <person name="Toyoda A."/>
            <person name="Suzuki Y."/>
            <person name="Arimoto A."/>
            <person name="Ishii H."/>
            <person name="Satoh N."/>
            <person name="Nishiyama T."/>
            <person name="Hasebe M."/>
            <person name="Maruyama T."/>
            <person name="Minagawa J."/>
            <person name="Obokata J."/>
            <person name="Shigenobu S."/>
        </authorList>
    </citation>
    <scope>NUCLEOTIDE SEQUENCE [LARGE SCALE GENOMIC DNA]</scope>
</reference>
<keyword evidence="2" id="KW-1015">Disulfide bond</keyword>
<dbReference type="AlphaFoldDB" id="A0AAV4DB19"/>
<sequence length="368" mass="41785">MEIMQPELTSVKPNDRSSFVELCITKLDECSEEQFSGNRAIFSWQPGILPEKKARFWQTYRCVFTRNLHICPVDGGWSKWSDWSRCKAECDEKSWQLRTRSCDNPRPAFRGDRCQGVGVENRTCVGACTNLADGLAEAKDYVRKMNDVYPRLAEMCVAKHCSYRQVQEAIKDNKKVSRYWSNLHCVKYNGACPVNGGWSSWGGWSGCSVKCGYGQKFRKRECNEPTPKNGGIYCQGRYFEYENCLAKTNCDPDEVYTDWSNFGPCSQTCGAYGVETAQRTCLNLDKCQKAGFKGTDMVITVPCYGGECPDRVSPATARQTLKYFWRPPDRLQSAFGGRHRYSRVFLAAAILTVESIWSRVILACYTGL</sequence>
<dbReference type="Proteomes" id="UP000735302">
    <property type="component" value="Unassembled WGS sequence"/>
</dbReference>
<dbReference type="EMBL" id="BLXT01007679">
    <property type="protein sequence ID" value="GFO41403.1"/>
    <property type="molecule type" value="Genomic_DNA"/>
</dbReference>
<evidence type="ECO:0000256" key="2">
    <source>
        <dbReference type="ARBA" id="ARBA00023157"/>
    </source>
</evidence>
<keyword evidence="1" id="KW-0677">Repeat</keyword>
<evidence type="ECO:0000313" key="3">
    <source>
        <dbReference type="EMBL" id="GFO41403.1"/>
    </source>
</evidence>
<dbReference type="Pfam" id="PF00090">
    <property type="entry name" value="TSP_1"/>
    <property type="match status" value="3"/>
</dbReference>
<name>A0AAV4DB19_9GAST</name>
<evidence type="ECO:0000256" key="1">
    <source>
        <dbReference type="ARBA" id="ARBA00022737"/>
    </source>
</evidence>
<dbReference type="PANTHER" id="PTHR22906:SF21">
    <property type="entry name" value="SEMA DOMAIN-CONTAINING PROTEIN"/>
    <property type="match status" value="1"/>
</dbReference>
<dbReference type="InterPro" id="IPR052065">
    <property type="entry name" value="Compl_asym_regulator"/>
</dbReference>
<dbReference type="FunFam" id="2.20.100.10:FF:000001">
    <property type="entry name" value="semaphorin-5A isoform X1"/>
    <property type="match status" value="1"/>
</dbReference>